<dbReference type="AlphaFoldDB" id="A0A9Q6ID15"/>
<name>A0A9Q6ID15_9PSED</name>
<evidence type="ECO:0000313" key="4">
    <source>
        <dbReference type="Proteomes" id="UP000248188"/>
    </source>
</evidence>
<dbReference type="EMBL" id="QJRN01000015">
    <property type="protein sequence ID" value="PYC32435.1"/>
    <property type="molecule type" value="Genomic_DNA"/>
</dbReference>
<evidence type="ECO:0000256" key="1">
    <source>
        <dbReference type="SAM" id="Coils"/>
    </source>
</evidence>
<comment type="caution">
    <text evidence="3">The sequence shown here is derived from an EMBL/GenBank/DDBJ whole genome shotgun (WGS) entry which is preliminary data.</text>
</comment>
<keyword evidence="2" id="KW-0732">Signal</keyword>
<evidence type="ECO:0008006" key="5">
    <source>
        <dbReference type="Google" id="ProtNLM"/>
    </source>
</evidence>
<gene>
    <name evidence="3" type="ORF">DMX08_23105</name>
</gene>
<organism evidence="3 4">
    <name type="scientific">Pseudomonas protegens</name>
    <dbReference type="NCBI Taxonomy" id="380021"/>
    <lineage>
        <taxon>Bacteria</taxon>
        <taxon>Pseudomonadati</taxon>
        <taxon>Pseudomonadota</taxon>
        <taxon>Gammaproteobacteria</taxon>
        <taxon>Pseudomonadales</taxon>
        <taxon>Pseudomonadaceae</taxon>
        <taxon>Pseudomonas</taxon>
    </lineage>
</organism>
<feature type="chain" id="PRO_5040339866" description="Sel1 repeat family protein" evidence="2">
    <location>
        <begin position="22"/>
        <end position="269"/>
    </location>
</feature>
<reference evidence="3 4" key="1">
    <citation type="submission" date="2018-06" db="EMBL/GenBank/DDBJ databases">
        <title>Pseudomonas diversity within urban Lake Michigan freshwaters.</title>
        <authorList>
            <person name="Batrich M."/>
            <person name="Hatzopoulos T."/>
            <person name="Putonti C."/>
        </authorList>
    </citation>
    <scope>NUCLEOTIDE SEQUENCE [LARGE SCALE GENOMIC DNA]</scope>
    <source>
        <strain evidence="3 4">MB-090624</strain>
    </source>
</reference>
<accession>A0A9Q6ID15</accession>
<feature type="signal peptide" evidence="2">
    <location>
        <begin position="1"/>
        <end position="21"/>
    </location>
</feature>
<proteinExistence type="predicted"/>
<keyword evidence="1" id="KW-0175">Coiled coil</keyword>
<evidence type="ECO:0000256" key="2">
    <source>
        <dbReference type="SAM" id="SignalP"/>
    </source>
</evidence>
<evidence type="ECO:0000313" key="3">
    <source>
        <dbReference type="EMBL" id="PYC32435.1"/>
    </source>
</evidence>
<sequence length="269" mass="29736">MKPRLLLPLLLSLGLWTPAQAMPNAESEAALQKAMDIAKDNQQRLEQLLEQEQEQQLQKPALAQAMQQITRNAQVYASQLHKASDAGHGVASYLLANLEENRKTLSGHDYQAQHNKACALYQSAADQGLLAAAVILLRDCETAYQRFELNDPELLRLRAQLLKALEQADSYAKHYPLPAINSFCFKPAQMPEIKQGQPLATLKSLYTPVLLNLEQFRADGYYLLALKSSPDGSAARDYFYKARALAADCLDPISLGSMLDAAEQKAPGL</sequence>
<protein>
    <recommendedName>
        <fullName evidence="5">Sel1 repeat family protein</fullName>
    </recommendedName>
</protein>
<feature type="coiled-coil region" evidence="1">
    <location>
        <begin position="28"/>
        <end position="58"/>
    </location>
</feature>
<dbReference type="Proteomes" id="UP000248188">
    <property type="component" value="Unassembled WGS sequence"/>
</dbReference>